<evidence type="ECO:0000313" key="1">
    <source>
        <dbReference type="EMBL" id="SUY24467.1"/>
    </source>
</evidence>
<dbReference type="PANTHER" id="PTHR32329:SF4">
    <property type="entry name" value="ACTIVATOR OF 2-HYDROXYACYL-COA DEHYDRATASE"/>
    <property type="match status" value="1"/>
</dbReference>
<dbReference type="Gene3D" id="3.30.420.40">
    <property type="match status" value="1"/>
</dbReference>
<proteinExistence type="predicted"/>
<dbReference type="SUPFAM" id="SSF53067">
    <property type="entry name" value="Actin-like ATPase domain"/>
    <property type="match status" value="1"/>
</dbReference>
<name>A0A381IBZ7_CLODI</name>
<dbReference type="InterPro" id="IPR051805">
    <property type="entry name" value="Dehydratase_Activator_Redct"/>
</dbReference>
<organism evidence="1">
    <name type="scientific">Clostridioides difficile</name>
    <name type="common">Peptoclostridium difficile</name>
    <dbReference type="NCBI Taxonomy" id="1496"/>
    <lineage>
        <taxon>Bacteria</taxon>
        <taxon>Bacillati</taxon>
        <taxon>Bacillota</taxon>
        <taxon>Clostridia</taxon>
        <taxon>Peptostreptococcales</taxon>
        <taxon>Peptostreptococcaceae</taxon>
        <taxon>Clostridioides</taxon>
    </lineage>
</organism>
<dbReference type="EMBL" id="UFWD01000001">
    <property type="protein sequence ID" value="SUY24467.1"/>
    <property type="molecule type" value="Genomic_DNA"/>
</dbReference>
<dbReference type="PANTHER" id="PTHR32329">
    <property type="entry name" value="BIFUNCTIONAL PROTEIN [INCLUDES 2-HYDROXYACYL-COA DEHYDRATASE (N-TER) AND ITS ACTIVATOR DOMAIN (C_TERM)-RELATED"/>
    <property type="match status" value="1"/>
</dbReference>
<sequence>MHNFYIAIGAGLLSVDEDNIQLKSLIEKLDSIKNIEDGEVNLLEPLFKDKNEYEEFSRRHEKEKINYVDINSIKSNCYLGIDAGSTTTKAALIDEDGRLVYSYYNSNEGNPLKTTIKVINEVYDILPKNIKILSSTVTGYGEGLIKKALKIDNGEIETIAHYKAAKFFNKDVDFYT</sequence>
<reference evidence="1" key="1">
    <citation type="submission" date="2018-06" db="EMBL/GenBank/DDBJ databases">
        <authorList>
            <consortium name="Pathogen Informatics"/>
            <person name="Doyle S."/>
        </authorList>
    </citation>
    <scope>NUCLEOTIDE SEQUENCE</scope>
    <source>
        <strain evidence="1">NCTC13307</strain>
    </source>
</reference>
<gene>
    <name evidence="1" type="ORF">NCTC13307_02290</name>
</gene>
<dbReference type="AlphaFoldDB" id="A0A381IBZ7"/>
<protein>
    <submittedName>
        <fullName evidence="1">Activator of (R) -2-hydroxyglutaryl-CoA dehydratase</fullName>
    </submittedName>
</protein>
<accession>A0A381IBZ7</accession>
<dbReference type="InterPro" id="IPR043129">
    <property type="entry name" value="ATPase_NBD"/>
</dbReference>